<evidence type="ECO:0000313" key="9">
    <source>
        <dbReference type="Proteomes" id="UP000004834"/>
    </source>
</evidence>
<accession>A0AAV3F472</accession>
<dbReference type="Pfam" id="PF25917">
    <property type="entry name" value="BSH_RND"/>
    <property type="match status" value="1"/>
</dbReference>
<dbReference type="InterPro" id="IPR058792">
    <property type="entry name" value="Beta-barrel_RND_2"/>
</dbReference>
<evidence type="ECO:0000259" key="7">
    <source>
        <dbReference type="Pfam" id="PF25954"/>
    </source>
</evidence>
<keyword evidence="3 5" id="KW-1133">Transmembrane helix</keyword>
<evidence type="ECO:0000313" key="8">
    <source>
        <dbReference type="EMBL" id="EHO12733.1"/>
    </source>
</evidence>
<dbReference type="SUPFAM" id="SSF111369">
    <property type="entry name" value="HlyD-like secretion proteins"/>
    <property type="match status" value="2"/>
</dbReference>
<dbReference type="RefSeq" id="WP_006263584.1">
    <property type="nucleotide sequence ID" value="NZ_JH590837.1"/>
</dbReference>
<evidence type="ECO:0000256" key="4">
    <source>
        <dbReference type="ARBA" id="ARBA00023136"/>
    </source>
</evidence>
<comment type="caution">
    <text evidence="8">The sequence shown here is derived from an EMBL/GenBank/DDBJ whole genome shotgun (WGS) entry which is preliminary data.</text>
</comment>
<feature type="domain" description="Multidrug resistance protein MdtA-like barrel-sandwich hybrid" evidence="6">
    <location>
        <begin position="50"/>
        <end position="244"/>
    </location>
</feature>
<feature type="transmembrane region" description="Helical" evidence="5">
    <location>
        <begin position="9"/>
        <end position="31"/>
    </location>
</feature>
<dbReference type="Gene3D" id="2.40.50.100">
    <property type="match status" value="1"/>
</dbReference>
<comment type="subcellular location">
    <subcellularLocation>
        <location evidence="1">Membrane</location>
        <topology evidence="1">Single-pass membrane protein</topology>
    </subcellularLocation>
</comment>
<dbReference type="Pfam" id="PF25954">
    <property type="entry name" value="Beta-barrel_RND_2"/>
    <property type="match status" value="1"/>
</dbReference>
<protein>
    <recommendedName>
        <fullName evidence="10">RND efflux pump membrane fusion protein barrel-sandwich domain-containing protein</fullName>
    </recommendedName>
</protein>
<keyword evidence="4 5" id="KW-0472">Membrane</keyword>
<dbReference type="GO" id="GO:0016020">
    <property type="term" value="C:membrane"/>
    <property type="evidence" value="ECO:0007669"/>
    <property type="project" value="UniProtKB-SubCell"/>
</dbReference>
<sequence>MTSRKRNYILFNTLTVVGVLVLVSIAIIEFFHLNDNSYTNSAQIEGHVIPIHSKVNAYVEKVNFKEHQDVKKGDTLFILNDSELRIQYQKAQSDLANAQAAYNQRLVAIKGLENNVGVVGSTIKESTVKVKYHQGNYTRYTTLLKEQAVTHQQYEQIESQYLSERANLEKLIKQKRTTELLVQENKEALALDLAQIEMAKSAIALAKLYLSYTVIIAPHDGVIGRRYYNEGQLAQVNQQLTSLVESKGKWVTANYLEKQVKNLSIGQRVSISVDALGGREFIGTITAISGATGSKYAGIPIDNAVGNFVKIQQRIPVRIEFTTDNIDLDQLIAGMNVVVRLKK</sequence>
<dbReference type="Proteomes" id="UP000004834">
    <property type="component" value="Unassembled WGS sequence"/>
</dbReference>
<evidence type="ECO:0000256" key="2">
    <source>
        <dbReference type="ARBA" id="ARBA00022692"/>
    </source>
</evidence>
<feature type="domain" description="CusB-like beta-barrel" evidence="7">
    <location>
        <begin position="250"/>
        <end position="288"/>
    </location>
</feature>
<dbReference type="InterPro" id="IPR050739">
    <property type="entry name" value="MFP"/>
</dbReference>
<proteinExistence type="predicted"/>
<dbReference type="InterPro" id="IPR058625">
    <property type="entry name" value="MdtA-like_BSH"/>
</dbReference>
<evidence type="ECO:0008006" key="10">
    <source>
        <dbReference type="Google" id="ProtNLM"/>
    </source>
</evidence>
<dbReference type="AlphaFoldDB" id="A0AAV3F472"/>
<organism evidence="8 9">
    <name type="scientific">Myroides odoratimimus CIP 101113</name>
    <dbReference type="NCBI Taxonomy" id="883154"/>
    <lineage>
        <taxon>Bacteria</taxon>
        <taxon>Pseudomonadati</taxon>
        <taxon>Bacteroidota</taxon>
        <taxon>Flavobacteriia</taxon>
        <taxon>Flavobacteriales</taxon>
        <taxon>Flavobacteriaceae</taxon>
        <taxon>Myroides</taxon>
    </lineage>
</organism>
<keyword evidence="2 5" id="KW-0812">Transmembrane</keyword>
<dbReference type="Gene3D" id="2.40.30.170">
    <property type="match status" value="1"/>
</dbReference>
<dbReference type="EMBL" id="AGEE01000017">
    <property type="protein sequence ID" value="EHO12733.1"/>
    <property type="molecule type" value="Genomic_DNA"/>
</dbReference>
<evidence type="ECO:0000259" key="6">
    <source>
        <dbReference type="Pfam" id="PF25917"/>
    </source>
</evidence>
<evidence type="ECO:0000256" key="3">
    <source>
        <dbReference type="ARBA" id="ARBA00022989"/>
    </source>
</evidence>
<dbReference type="PANTHER" id="PTHR30386:SF26">
    <property type="entry name" value="TRANSPORT PROTEIN COMB"/>
    <property type="match status" value="1"/>
</dbReference>
<evidence type="ECO:0000256" key="1">
    <source>
        <dbReference type="ARBA" id="ARBA00004167"/>
    </source>
</evidence>
<reference evidence="8 9" key="1">
    <citation type="submission" date="2011-11" db="EMBL/GenBank/DDBJ databases">
        <title>The Genome Sequence of Myroides odoratimimus CIP 101113.</title>
        <authorList>
            <person name="Earl A."/>
            <person name="Ward D."/>
            <person name="Feldgarden M."/>
            <person name="Gevers D."/>
            <person name="Huys G."/>
            <person name="Young S.K."/>
            <person name="Zeng Q."/>
            <person name="Gargeya S."/>
            <person name="Fitzgerald M."/>
            <person name="Haas B."/>
            <person name="Abouelleil A."/>
            <person name="Alvarado L."/>
            <person name="Arachchi H.M."/>
            <person name="Berlin A."/>
            <person name="Brown A."/>
            <person name="Chapman S.B."/>
            <person name="Chen Z."/>
            <person name="Dunbar C."/>
            <person name="Freedman E."/>
            <person name="Gearin G."/>
            <person name="Goldberg J."/>
            <person name="Griggs A."/>
            <person name="Gujja S."/>
            <person name="Heiman D."/>
            <person name="Howarth C."/>
            <person name="Larson L."/>
            <person name="Lui A."/>
            <person name="MacDonald P.J.P."/>
            <person name="Montmayeur A."/>
            <person name="Murphy C."/>
            <person name="Neiman D."/>
            <person name="Pearson M."/>
            <person name="Priest M."/>
            <person name="Roberts A."/>
            <person name="Saif S."/>
            <person name="Shea T."/>
            <person name="Shenoy N."/>
            <person name="Sisk P."/>
            <person name="Stolte C."/>
            <person name="Sykes S."/>
            <person name="Wortman J."/>
            <person name="Nusbaum C."/>
            <person name="Birren B."/>
        </authorList>
    </citation>
    <scope>NUCLEOTIDE SEQUENCE [LARGE SCALE GENOMIC DNA]</scope>
    <source>
        <strain evidence="8 9">CIP 101113</strain>
    </source>
</reference>
<dbReference type="PANTHER" id="PTHR30386">
    <property type="entry name" value="MEMBRANE FUSION SUBUNIT OF EMRAB-TOLC MULTIDRUG EFFLUX PUMP"/>
    <property type="match status" value="1"/>
</dbReference>
<gene>
    <name evidence="8" type="ORF">HMPREF9715_01888</name>
</gene>
<evidence type="ECO:0000256" key="5">
    <source>
        <dbReference type="SAM" id="Phobius"/>
    </source>
</evidence>
<name>A0AAV3F472_9FLAO</name>